<dbReference type="Proteomes" id="UP001470230">
    <property type="component" value="Unassembled WGS sequence"/>
</dbReference>
<proteinExistence type="predicted"/>
<feature type="region of interest" description="Disordered" evidence="1">
    <location>
        <begin position="16"/>
        <end position="36"/>
    </location>
</feature>
<protein>
    <submittedName>
        <fullName evidence="2">Uncharacterized protein</fullName>
    </submittedName>
</protein>
<evidence type="ECO:0000256" key="1">
    <source>
        <dbReference type="SAM" id="MobiDB-lite"/>
    </source>
</evidence>
<accession>A0ABR2ILD0</accession>
<organism evidence="2 3">
    <name type="scientific">Tritrichomonas musculus</name>
    <dbReference type="NCBI Taxonomy" id="1915356"/>
    <lineage>
        <taxon>Eukaryota</taxon>
        <taxon>Metamonada</taxon>
        <taxon>Parabasalia</taxon>
        <taxon>Tritrichomonadida</taxon>
        <taxon>Tritrichomonadidae</taxon>
        <taxon>Tritrichomonas</taxon>
    </lineage>
</organism>
<gene>
    <name evidence="2" type="ORF">M9Y10_011677</name>
</gene>
<keyword evidence="3" id="KW-1185">Reference proteome</keyword>
<evidence type="ECO:0000313" key="3">
    <source>
        <dbReference type="Proteomes" id="UP001470230"/>
    </source>
</evidence>
<sequence>MSLDLSAIEASLNEVEKKESSLQEQSSHQLPPSPLIGQTDELLLELDLKQTDPKLDHKFKCKKCKKPEKSKGYFEKQNFKQKQIKKLKKNSK</sequence>
<reference evidence="2 3" key="1">
    <citation type="submission" date="2024-04" db="EMBL/GenBank/DDBJ databases">
        <title>Tritrichomonas musculus Genome.</title>
        <authorList>
            <person name="Alves-Ferreira E."/>
            <person name="Grigg M."/>
            <person name="Lorenzi H."/>
            <person name="Galac M."/>
        </authorList>
    </citation>
    <scope>NUCLEOTIDE SEQUENCE [LARGE SCALE GENOMIC DNA]</scope>
    <source>
        <strain evidence="2 3">EAF2021</strain>
    </source>
</reference>
<dbReference type="EMBL" id="JAPFFF010000017">
    <property type="protein sequence ID" value="KAK8863983.1"/>
    <property type="molecule type" value="Genomic_DNA"/>
</dbReference>
<comment type="caution">
    <text evidence="2">The sequence shown here is derived from an EMBL/GenBank/DDBJ whole genome shotgun (WGS) entry which is preliminary data.</text>
</comment>
<name>A0ABR2ILD0_9EUKA</name>
<evidence type="ECO:0000313" key="2">
    <source>
        <dbReference type="EMBL" id="KAK8863983.1"/>
    </source>
</evidence>